<organism evidence="2 3">
    <name type="scientific">Scleroderma citrinum Foug A</name>
    <dbReference type="NCBI Taxonomy" id="1036808"/>
    <lineage>
        <taxon>Eukaryota</taxon>
        <taxon>Fungi</taxon>
        <taxon>Dikarya</taxon>
        <taxon>Basidiomycota</taxon>
        <taxon>Agaricomycotina</taxon>
        <taxon>Agaricomycetes</taxon>
        <taxon>Agaricomycetidae</taxon>
        <taxon>Boletales</taxon>
        <taxon>Sclerodermatineae</taxon>
        <taxon>Sclerodermataceae</taxon>
        <taxon>Scleroderma</taxon>
    </lineage>
</organism>
<protein>
    <submittedName>
        <fullName evidence="2">Uncharacterized protein</fullName>
    </submittedName>
</protein>
<dbReference type="AlphaFoldDB" id="A0A0C3D3A4"/>
<name>A0A0C3D3A4_9AGAM</name>
<accession>A0A0C3D3A4</accession>
<dbReference type="HOGENOM" id="CLU_2984742_0_0_1"/>
<gene>
    <name evidence="2" type="ORF">SCLCIDRAFT_1225039</name>
</gene>
<dbReference type="InParanoid" id="A0A0C3D3A4"/>
<evidence type="ECO:0000313" key="3">
    <source>
        <dbReference type="Proteomes" id="UP000053989"/>
    </source>
</evidence>
<dbReference type="EMBL" id="KN822312">
    <property type="protein sequence ID" value="KIM50899.1"/>
    <property type="molecule type" value="Genomic_DNA"/>
</dbReference>
<feature type="region of interest" description="Disordered" evidence="1">
    <location>
        <begin position="11"/>
        <end position="35"/>
    </location>
</feature>
<reference evidence="3" key="2">
    <citation type="submission" date="2015-01" db="EMBL/GenBank/DDBJ databases">
        <title>Evolutionary Origins and Diversification of the Mycorrhizal Mutualists.</title>
        <authorList>
            <consortium name="DOE Joint Genome Institute"/>
            <consortium name="Mycorrhizal Genomics Consortium"/>
            <person name="Kohler A."/>
            <person name="Kuo A."/>
            <person name="Nagy L.G."/>
            <person name="Floudas D."/>
            <person name="Copeland A."/>
            <person name="Barry K.W."/>
            <person name="Cichocki N."/>
            <person name="Veneault-Fourrey C."/>
            <person name="LaButti K."/>
            <person name="Lindquist E.A."/>
            <person name="Lipzen A."/>
            <person name="Lundell T."/>
            <person name="Morin E."/>
            <person name="Murat C."/>
            <person name="Riley R."/>
            <person name="Ohm R."/>
            <person name="Sun H."/>
            <person name="Tunlid A."/>
            <person name="Henrissat B."/>
            <person name="Grigoriev I.V."/>
            <person name="Hibbett D.S."/>
            <person name="Martin F."/>
        </authorList>
    </citation>
    <scope>NUCLEOTIDE SEQUENCE [LARGE SCALE GENOMIC DNA]</scope>
    <source>
        <strain evidence="3">Foug A</strain>
    </source>
</reference>
<proteinExistence type="predicted"/>
<feature type="non-terminal residue" evidence="2">
    <location>
        <position position="58"/>
    </location>
</feature>
<evidence type="ECO:0000313" key="2">
    <source>
        <dbReference type="EMBL" id="KIM50899.1"/>
    </source>
</evidence>
<sequence>MLRTVSWVQGLPDSFPADPVGLHSNSTQSTQESAVNSSVRRFDPCFAPSSFGPGGIHC</sequence>
<evidence type="ECO:0000256" key="1">
    <source>
        <dbReference type="SAM" id="MobiDB-lite"/>
    </source>
</evidence>
<feature type="compositionally biased region" description="Polar residues" evidence="1">
    <location>
        <begin position="23"/>
        <end position="35"/>
    </location>
</feature>
<dbReference type="Proteomes" id="UP000053989">
    <property type="component" value="Unassembled WGS sequence"/>
</dbReference>
<reference evidence="2 3" key="1">
    <citation type="submission" date="2014-04" db="EMBL/GenBank/DDBJ databases">
        <authorList>
            <consortium name="DOE Joint Genome Institute"/>
            <person name="Kuo A."/>
            <person name="Kohler A."/>
            <person name="Nagy L.G."/>
            <person name="Floudas D."/>
            <person name="Copeland A."/>
            <person name="Barry K.W."/>
            <person name="Cichocki N."/>
            <person name="Veneault-Fourrey C."/>
            <person name="LaButti K."/>
            <person name="Lindquist E.A."/>
            <person name="Lipzen A."/>
            <person name="Lundell T."/>
            <person name="Morin E."/>
            <person name="Murat C."/>
            <person name="Sun H."/>
            <person name="Tunlid A."/>
            <person name="Henrissat B."/>
            <person name="Grigoriev I.V."/>
            <person name="Hibbett D.S."/>
            <person name="Martin F."/>
            <person name="Nordberg H.P."/>
            <person name="Cantor M.N."/>
            <person name="Hua S.X."/>
        </authorList>
    </citation>
    <scope>NUCLEOTIDE SEQUENCE [LARGE SCALE GENOMIC DNA]</scope>
    <source>
        <strain evidence="2 3">Foug A</strain>
    </source>
</reference>
<keyword evidence="3" id="KW-1185">Reference proteome</keyword>